<gene>
    <name evidence="2" type="ORF">CYCCA115_LOCUS10504</name>
</gene>
<dbReference type="SUPFAM" id="SSF53474">
    <property type="entry name" value="alpha/beta-Hydrolases"/>
    <property type="match status" value="1"/>
</dbReference>
<feature type="transmembrane region" description="Helical" evidence="1">
    <location>
        <begin position="189"/>
        <end position="206"/>
    </location>
</feature>
<organism evidence="2 3">
    <name type="scientific">Cylindrotheca closterium</name>
    <dbReference type="NCBI Taxonomy" id="2856"/>
    <lineage>
        <taxon>Eukaryota</taxon>
        <taxon>Sar</taxon>
        <taxon>Stramenopiles</taxon>
        <taxon>Ochrophyta</taxon>
        <taxon>Bacillariophyta</taxon>
        <taxon>Bacillariophyceae</taxon>
        <taxon>Bacillariophycidae</taxon>
        <taxon>Bacillariales</taxon>
        <taxon>Bacillariaceae</taxon>
        <taxon>Cylindrotheca</taxon>
    </lineage>
</organism>
<accession>A0AAD2FL11</accession>
<feature type="transmembrane region" description="Helical" evidence="1">
    <location>
        <begin position="150"/>
        <end position="169"/>
    </location>
</feature>
<name>A0AAD2FL11_9STRA</name>
<keyword evidence="1" id="KW-1133">Transmembrane helix</keyword>
<evidence type="ECO:0000256" key="1">
    <source>
        <dbReference type="SAM" id="Phobius"/>
    </source>
</evidence>
<protein>
    <submittedName>
        <fullName evidence="2">Uncharacterized protein</fullName>
    </submittedName>
</protein>
<evidence type="ECO:0000313" key="2">
    <source>
        <dbReference type="EMBL" id="CAJ1946360.1"/>
    </source>
</evidence>
<feature type="transmembrane region" description="Helical" evidence="1">
    <location>
        <begin position="66"/>
        <end position="86"/>
    </location>
</feature>
<feature type="transmembrane region" description="Helical" evidence="1">
    <location>
        <begin position="246"/>
        <end position="266"/>
    </location>
</feature>
<dbReference type="Proteomes" id="UP001295423">
    <property type="component" value="Unassembled WGS sequence"/>
</dbReference>
<proteinExistence type="predicted"/>
<dbReference type="InterPro" id="IPR029058">
    <property type="entry name" value="AB_hydrolase_fold"/>
</dbReference>
<keyword evidence="1" id="KW-0472">Membrane</keyword>
<keyword evidence="3" id="KW-1185">Reference proteome</keyword>
<reference evidence="2" key="1">
    <citation type="submission" date="2023-08" db="EMBL/GenBank/DDBJ databases">
        <authorList>
            <person name="Audoor S."/>
            <person name="Bilcke G."/>
        </authorList>
    </citation>
    <scope>NUCLEOTIDE SEQUENCE</scope>
</reference>
<evidence type="ECO:0000313" key="3">
    <source>
        <dbReference type="Proteomes" id="UP001295423"/>
    </source>
</evidence>
<comment type="caution">
    <text evidence="2">The sequence shown here is derived from an EMBL/GenBank/DDBJ whole genome shotgun (WGS) entry which is preliminary data.</text>
</comment>
<dbReference type="EMBL" id="CAKOGP040001668">
    <property type="protein sequence ID" value="CAJ1946360.1"/>
    <property type="molecule type" value="Genomic_DNA"/>
</dbReference>
<dbReference type="AlphaFoldDB" id="A0AAD2FL11"/>
<keyword evidence="1" id="KW-0812">Transmembrane</keyword>
<sequence>MEKKAIYAKVRVTDDCENTFSDYHDDDSGIELATLPTEESSQIPNEESFQDEPLDEHLWNRWDNPVVISTAISLLCIPVIVSWIVFGVQFTGRLWAVWIGVMHLQWNLRSSHHQVKQRVQRSHDGPSNARSNICSCSCWWSPSIVPCADVLLFGAGYPAIAWVLIELLFRDVDGTINFDWMAMTYRLRVMVGMGSVLVILRLGVGVRSSWDRNFQRKATFGMPFLPTNPSGATELAERRLLPLLKYINLTILLFHLLCLLSLASHFGPWPSSAIPFLPTAKDKDCDPLDTTLCAFPFPSFHHMAQDESTVTGWRVDLKGLAPLRGGIPLHPKFLNRLDGFSTMAPILFYMEGLKEAHEQQRNIEDDFHPRLQGPGHIASSVTNQSITLLLNVDDQTLIHHSAEIDYADSEAPLVLVIPAQPMKHATHYAVAVVNAVGKSGEKLPRTRGMQSLMQEKGGSPRLLRYNEVLFPSLRQAAPWVGDKDNGSDIDSVQLLFDFVTVSEESQLGPIRAVRDGVLQVVQDWDWSDHVELVAEINENECHLASSFTKVARTFHINLDVPSFLQSRSRYAFLDDEAVESGVPVSIGKAKAMIRVPCSVESAALGYEGGKQIRTIMEYGHGLFYNRLEVADGFLSQMAHENGYLLMAMDWRGMSLFDLPVVIKTLIGDPSQFQSVRDNLIQGYAEKLALQHFARNGMLDWLTIDDAKLPTVENKQPTSVFYGISQGGILGGGYLPLSGKTALIDRGILGSPGTPFASILTRSLQFVAYDLLLLLNLYNNREVRLLLSLVQMAWDSTEAAGLMASPINPEESLPPILLQAGLGDVIVSTLSTEAMARSMNSSILPNNPRTAIFGIPVGNPVNMTSFGPKVTLTEVQYKYEYSHLQEDNTLPVDNSVHFCVRWDSALREQVAEFSNTGRIVDPCVADRCMRSTC</sequence>